<evidence type="ECO:0000259" key="3">
    <source>
        <dbReference type="PROSITE" id="PS50206"/>
    </source>
</evidence>
<dbReference type="PANTHER" id="PTHR11364">
    <property type="entry name" value="THIOSULFATE SULFERTANSFERASE"/>
    <property type="match status" value="1"/>
</dbReference>
<dbReference type="InterPro" id="IPR001763">
    <property type="entry name" value="Rhodanese-like_dom"/>
</dbReference>
<dbReference type="EC" id="2.8.1.2" evidence="4"/>
<accession>A0A5E4S7Z3</accession>
<dbReference type="EMBL" id="CABPSK010000001">
    <property type="protein sequence ID" value="VVD71321.1"/>
    <property type="molecule type" value="Genomic_DNA"/>
</dbReference>
<feature type="domain" description="Rhodanese" evidence="3">
    <location>
        <begin position="223"/>
        <end position="309"/>
    </location>
</feature>
<dbReference type="CDD" id="cd01449">
    <property type="entry name" value="TST_Repeat_2"/>
    <property type="match status" value="1"/>
</dbReference>
<dbReference type="GO" id="GO:0004792">
    <property type="term" value="F:thiosulfate-cyanide sulfurtransferase activity"/>
    <property type="evidence" value="ECO:0007669"/>
    <property type="project" value="InterPro"/>
</dbReference>
<dbReference type="AlphaFoldDB" id="A0A5E4S7Z3"/>
<protein>
    <submittedName>
        <fullName evidence="4">3-mercaptopyruvate sulfurtransferase</fullName>
        <ecNumber evidence="4">2.8.1.2</ecNumber>
    </submittedName>
</protein>
<keyword evidence="4" id="KW-0670">Pyruvate</keyword>
<dbReference type="Pfam" id="PF00581">
    <property type="entry name" value="Rhodanese"/>
    <property type="match status" value="2"/>
</dbReference>
<feature type="domain" description="Rhodanese" evidence="3">
    <location>
        <begin position="41"/>
        <end position="165"/>
    </location>
</feature>
<evidence type="ECO:0000256" key="2">
    <source>
        <dbReference type="ARBA" id="ARBA00022737"/>
    </source>
</evidence>
<proteinExistence type="predicted"/>
<organism evidence="4 5">
    <name type="scientific">Pandoraea pneumonica</name>
    <dbReference type="NCBI Taxonomy" id="2508299"/>
    <lineage>
        <taxon>Bacteria</taxon>
        <taxon>Pseudomonadati</taxon>
        <taxon>Pseudomonadota</taxon>
        <taxon>Betaproteobacteria</taxon>
        <taxon>Burkholderiales</taxon>
        <taxon>Burkholderiaceae</taxon>
        <taxon>Pandoraea</taxon>
    </lineage>
</organism>
<keyword evidence="5" id="KW-1185">Reference proteome</keyword>
<dbReference type="SMART" id="SM00450">
    <property type="entry name" value="RHOD"/>
    <property type="match status" value="2"/>
</dbReference>
<evidence type="ECO:0000313" key="5">
    <source>
        <dbReference type="Proteomes" id="UP000366945"/>
    </source>
</evidence>
<name>A0A5E4S7Z3_9BURK</name>
<dbReference type="PANTHER" id="PTHR11364:SF27">
    <property type="entry name" value="SULFURTRANSFERASE"/>
    <property type="match status" value="1"/>
</dbReference>
<dbReference type="PROSITE" id="PS50206">
    <property type="entry name" value="RHODANESE_3"/>
    <property type="match status" value="2"/>
</dbReference>
<keyword evidence="2" id="KW-0677">Repeat</keyword>
<evidence type="ECO:0000313" key="4">
    <source>
        <dbReference type="EMBL" id="VVD71321.1"/>
    </source>
</evidence>
<dbReference type="InterPro" id="IPR045078">
    <property type="entry name" value="TST/MPST-like"/>
</dbReference>
<dbReference type="Proteomes" id="UP000366945">
    <property type="component" value="Unassembled WGS sequence"/>
</dbReference>
<dbReference type="PROSITE" id="PS00380">
    <property type="entry name" value="RHODANESE_1"/>
    <property type="match status" value="1"/>
</dbReference>
<reference evidence="4 5" key="1">
    <citation type="submission" date="2019-08" db="EMBL/GenBank/DDBJ databases">
        <authorList>
            <person name="Peeters C."/>
        </authorList>
    </citation>
    <scope>NUCLEOTIDE SEQUENCE [LARGE SCALE GENOMIC DNA]</scope>
    <source>
        <strain evidence="4 5">LMG 31114</strain>
    </source>
</reference>
<keyword evidence="1 4" id="KW-0808">Transferase</keyword>
<dbReference type="SUPFAM" id="SSF52821">
    <property type="entry name" value="Rhodanese/Cell cycle control phosphatase"/>
    <property type="match status" value="2"/>
</dbReference>
<gene>
    <name evidence="4" type="primary">sseA</name>
    <name evidence="4" type="ORF">PPN31114_00624</name>
</gene>
<dbReference type="InterPro" id="IPR036873">
    <property type="entry name" value="Rhodanese-like_dom_sf"/>
</dbReference>
<dbReference type="Gene3D" id="3.40.250.10">
    <property type="entry name" value="Rhodanese-like domain"/>
    <property type="match status" value="2"/>
</dbReference>
<evidence type="ECO:0000256" key="1">
    <source>
        <dbReference type="ARBA" id="ARBA00022679"/>
    </source>
</evidence>
<dbReference type="CDD" id="cd01448">
    <property type="entry name" value="TST_Repeat_1"/>
    <property type="match status" value="1"/>
</dbReference>
<dbReference type="GO" id="GO:0016784">
    <property type="term" value="F:3-mercaptopyruvate sulfurtransferase activity"/>
    <property type="evidence" value="ECO:0007669"/>
    <property type="project" value="UniProtKB-EC"/>
</dbReference>
<dbReference type="InterPro" id="IPR001307">
    <property type="entry name" value="Thiosulphate_STrfase_CS"/>
</dbReference>
<sequence length="313" mass="34045">MAHWGRVQILKFKMTANASASTPVIEPGFLVNTEWLAQNLHRPDLRLFDCSATMVVDPVIKQRVQPERAAFEAAHIPGAQFIDIDAQLSDRHHPIHLMLPPPDAFKAAVEALGIRRDSIVVIYSTGTPWWATRVWWMLRVYGFTNAHLLDGGLAKWQVEGRGVEQGPVEAPAPGEFSIAQPLPYVAAREDVERALHAPKVRLINALRPAQYSGEEMPRKGRPGHIPSSVNVPAASLLDGASGELLDDAALRDRFAAAGVGPERAVIAYCGGGVSASLVVFALMKLGHPDVRLYDASLGEWGSAPELPMQVEGR</sequence>